<keyword evidence="2" id="KW-0479">Metal-binding</keyword>
<dbReference type="InterPro" id="IPR051607">
    <property type="entry name" value="Metallo-dep_hydrolases"/>
</dbReference>
<dbReference type="PANTHER" id="PTHR11271:SF48">
    <property type="entry name" value="AMIDOHYDROLASE-RELATED DOMAIN-CONTAINING PROTEIN"/>
    <property type="match status" value="1"/>
</dbReference>
<dbReference type="AlphaFoldDB" id="B0SYU8"/>
<dbReference type="SUPFAM" id="SSF51338">
    <property type="entry name" value="Composite domain of metallo-dependent hydrolases"/>
    <property type="match status" value="1"/>
</dbReference>
<evidence type="ECO:0000256" key="3">
    <source>
        <dbReference type="ARBA" id="ARBA00022801"/>
    </source>
</evidence>
<dbReference type="InterPro" id="IPR006680">
    <property type="entry name" value="Amidohydro-rel"/>
</dbReference>
<dbReference type="HOGENOM" id="CLU_012358_3_0_5"/>
<proteinExistence type="predicted"/>
<dbReference type="NCBIfam" id="NF006681">
    <property type="entry name" value="PRK09229.1-2"/>
    <property type="match status" value="1"/>
</dbReference>
<keyword evidence="4" id="KW-0862">Zinc</keyword>
<dbReference type="GO" id="GO:0019239">
    <property type="term" value="F:deaminase activity"/>
    <property type="evidence" value="ECO:0007669"/>
    <property type="project" value="TreeGrafter"/>
</dbReference>
<organism evidence="8">
    <name type="scientific">Caulobacter sp. (strain K31)</name>
    <dbReference type="NCBI Taxonomy" id="366602"/>
    <lineage>
        <taxon>Bacteria</taxon>
        <taxon>Pseudomonadati</taxon>
        <taxon>Pseudomonadota</taxon>
        <taxon>Alphaproteobacteria</taxon>
        <taxon>Caulobacterales</taxon>
        <taxon>Caulobacteraceae</taxon>
        <taxon>Caulobacter</taxon>
    </lineage>
</organism>
<feature type="compositionally biased region" description="Low complexity" evidence="5">
    <location>
        <begin position="24"/>
        <end position="34"/>
    </location>
</feature>
<evidence type="ECO:0000256" key="1">
    <source>
        <dbReference type="ARBA" id="ARBA00001947"/>
    </source>
</evidence>
<name>B0SYU8_CAUSK</name>
<dbReference type="GO" id="GO:0046872">
    <property type="term" value="F:metal ion binding"/>
    <property type="evidence" value="ECO:0007669"/>
    <property type="project" value="UniProtKB-KW"/>
</dbReference>
<evidence type="ECO:0000256" key="2">
    <source>
        <dbReference type="ARBA" id="ARBA00022723"/>
    </source>
</evidence>
<evidence type="ECO:0000259" key="6">
    <source>
        <dbReference type="Pfam" id="PF01979"/>
    </source>
</evidence>
<dbReference type="InterPro" id="IPR011059">
    <property type="entry name" value="Metal-dep_hydrolase_composite"/>
</dbReference>
<sequence>MTDAEFSPGSEPADEPIYTPPGQSPAAPRAAPQSDDPRTLWFEQALLADGWARDVRLTLSDGLIARIDTDVARQSGEAAHGPCLPGLPNLHSHAFQRAMAGLTEVRGPTGDSFWTWRELMYRFVDRIGPDEVQAVAALAYMEMLETGSTRVGEFHYLHHDKDGSPYADPAEMAARIAAAADETGIGLTLLPVFYAHAGFGGVAPGQGQRRFIHDIDGYGRLIEASRAAVADLPDAVVGIAPHSLRAVTGEELTAILPLAGIGAGAGPVHIHIAEQTQEVDDCLAATGARPVRWLMNNAPVDKRWCLVHATHLNAMETERLAKSGAVAGLCPITEANLGDGVFPAHDYLAAGGAFGIGSDSNVLIDAAEELRTLEYAQRLTRRARSVLAKGAGGSTGGELFRSAVAGGAQALGVATGLRRGRPADFVTLDRTHPAMIGRDGDALLDSWVFAGRHGAIDGVWRHGRQVVTGGRHNGREAILARYRTALGSVLA</sequence>
<dbReference type="Pfam" id="PF01979">
    <property type="entry name" value="Amidohydro_1"/>
    <property type="match status" value="1"/>
</dbReference>
<dbReference type="KEGG" id="cak:Caul_1299"/>
<keyword evidence="3" id="KW-0378">Hydrolase</keyword>
<dbReference type="InterPro" id="IPR010252">
    <property type="entry name" value="HutF"/>
</dbReference>
<gene>
    <name evidence="8" type="ordered locus">Caul_1299</name>
</gene>
<dbReference type="EMBL" id="CP000927">
    <property type="protein sequence ID" value="ABZ70429.1"/>
    <property type="molecule type" value="Genomic_DNA"/>
</dbReference>
<feature type="domain" description="Formimidoylglutamate deiminase N-terminal" evidence="7">
    <location>
        <begin position="43"/>
        <end position="80"/>
    </location>
</feature>
<dbReference type="STRING" id="366602.Caul_1299"/>
<accession>B0SYU8</accession>
<dbReference type="NCBIfam" id="NF006683">
    <property type="entry name" value="PRK09229.1-4"/>
    <property type="match status" value="1"/>
</dbReference>
<dbReference type="GO" id="GO:0005829">
    <property type="term" value="C:cytosol"/>
    <property type="evidence" value="ECO:0007669"/>
    <property type="project" value="TreeGrafter"/>
</dbReference>
<dbReference type="NCBIfam" id="TIGR02022">
    <property type="entry name" value="hutF"/>
    <property type="match status" value="1"/>
</dbReference>
<protein>
    <submittedName>
        <fullName evidence="8">Formiminoglutamate deiminase</fullName>
    </submittedName>
</protein>
<evidence type="ECO:0000259" key="7">
    <source>
        <dbReference type="Pfam" id="PF22429"/>
    </source>
</evidence>
<dbReference type="Gene3D" id="3.20.20.140">
    <property type="entry name" value="Metal-dependent hydrolases"/>
    <property type="match status" value="1"/>
</dbReference>
<evidence type="ECO:0000313" key="8">
    <source>
        <dbReference type="EMBL" id="ABZ70429.1"/>
    </source>
</evidence>
<dbReference type="InterPro" id="IPR055156">
    <property type="entry name" value="HutF-like_N"/>
</dbReference>
<dbReference type="SUPFAM" id="SSF51556">
    <property type="entry name" value="Metallo-dependent hydrolases"/>
    <property type="match status" value="1"/>
</dbReference>
<feature type="domain" description="Amidohydrolase-related" evidence="6">
    <location>
        <begin position="84"/>
        <end position="466"/>
    </location>
</feature>
<dbReference type="eggNOG" id="COG0402">
    <property type="taxonomic scope" value="Bacteria"/>
</dbReference>
<dbReference type="PANTHER" id="PTHR11271">
    <property type="entry name" value="GUANINE DEAMINASE"/>
    <property type="match status" value="1"/>
</dbReference>
<dbReference type="Gene3D" id="2.30.40.10">
    <property type="entry name" value="Urease, subunit C, domain 1"/>
    <property type="match status" value="1"/>
</dbReference>
<dbReference type="InterPro" id="IPR032466">
    <property type="entry name" value="Metal_Hydrolase"/>
</dbReference>
<evidence type="ECO:0000256" key="4">
    <source>
        <dbReference type="ARBA" id="ARBA00022833"/>
    </source>
</evidence>
<reference evidence="8" key="1">
    <citation type="submission" date="2008-01" db="EMBL/GenBank/DDBJ databases">
        <title>Complete sequence of chromosome of Caulobacter sp. K31.</title>
        <authorList>
            <consortium name="US DOE Joint Genome Institute"/>
            <person name="Copeland A."/>
            <person name="Lucas S."/>
            <person name="Lapidus A."/>
            <person name="Barry K."/>
            <person name="Glavina del Rio T."/>
            <person name="Dalin E."/>
            <person name="Tice H."/>
            <person name="Pitluck S."/>
            <person name="Bruce D."/>
            <person name="Goodwin L."/>
            <person name="Thompson L.S."/>
            <person name="Brettin T."/>
            <person name="Detter J.C."/>
            <person name="Han C."/>
            <person name="Schmutz J."/>
            <person name="Larimer F."/>
            <person name="Land M."/>
            <person name="Hauser L."/>
            <person name="Kyrpides N."/>
            <person name="Kim E."/>
            <person name="Stephens C."/>
            <person name="Richardson P."/>
        </authorList>
    </citation>
    <scope>NUCLEOTIDE SEQUENCE [LARGE SCALE GENOMIC DNA]</scope>
    <source>
        <strain evidence="8">K31</strain>
    </source>
</reference>
<evidence type="ECO:0000256" key="5">
    <source>
        <dbReference type="SAM" id="MobiDB-lite"/>
    </source>
</evidence>
<comment type="cofactor">
    <cofactor evidence="1">
        <name>Zn(2+)</name>
        <dbReference type="ChEBI" id="CHEBI:29105"/>
    </cofactor>
</comment>
<feature type="region of interest" description="Disordered" evidence="5">
    <location>
        <begin position="1"/>
        <end position="35"/>
    </location>
</feature>
<dbReference type="Pfam" id="PF22429">
    <property type="entry name" value="HutF_N"/>
    <property type="match status" value="1"/>
</dbReference>
<dbReference type="NCBIfam" id="NF006684">
    <property type="entry name" value="PRK09229.1-5"/>
    <property type="match status" value="1"/>
</dbReference>